<keyword evidence="4" id="KW-1185">Reference proteome</keyword>
<dbReference type="Proteomes" id="UP000626220">
    <property type="component" value="Unassembled WGS sequence"/>
</dbReference>
<name>A0A8J3M5X0_9RHOB</name>
<dbReference type="EMBL" id="BNCJ01000003">
    <property type="protein sequence ID" value="GHF44835.1"/>
    <property type="molecule type" value="Genomic_DNA"/>
</dbReference>
<proteinExistence type="predicted"/>
<protein>
    <submittedName>
        <fullName evidence="3">Helix-turn-helix domain containing protein</fullName>
    </submittedName>
</protein>
<evidence type="ECO:0000256" key="1">
    <source>
        <dbReference type="SAM" id="MobiDB-lite"/>
    </source>
</evidence>
<reference evidence="3" key="1">
    <citation type="journal article" date="2014" name="Int. J. Syst. Evol. Microbiol.">
        <title>Complete genome sequence of Corynebacterium casei LMG S-19264T (=DSM 44701T), isolated from a smear-ripened cheese.</title>
        <authorList>
            <consortium name="US DOE Joint Genome Institute (JGI-PGF)"/>
            <person name="Walter F."/>
            <person name="Albersmeier A."/>
            <person name="Kalinowski J."/>
            <person name="Ruckert C."/>
        </authorList>
    </citation>
    <scope>NUCLEOTIDE SEQUENCE</scope>
    <source>
        <strain evidence="3">KCTC 42650</strain>
    </source>
</reference>
<evidence type="ECO:0000313" key="4">
    <source>
        <dbReference type="Proteomes" id="UP000626220"/>
    </source>
</evidence>
<accession>A0A8J3M5X0</accession>
<dbReference type="InterPro" id="IPR045599">
    <property type="entry name" value="DUF6456"/>
</dbReference>
<dbReference type="Pfam" id="PF20057">
    <property type="entry name" value="DUF6456"/>
    <property type="match status" value="1"/>
</dbReference>
<feature type="region of interest" description="Disordered" evidence="1">
    <location>
        <begin position="221"/>
        <end position="243"/>
    </location>
</feature>
<feature type="domain" description="DUF6456" evidence="2">
    <location>
        <begin position="244"/>
        <end position="379"/>
    </location>
</feature>
<gene>
    <name evidence="3" type="ORF">GCM10017056_15520</name>
</gene>
<sequence length="389" mass="42618">MTSGPPAAEHAAPAALVWVPDEVCRYLAHVEARQSIRDIARSVGCHASTVMRQIRRLEARRDDTLIDAALTRLARTMDCAGAPQSPASVRSAETMKDILAMSARKTAVPDVIETAVLNREALRVLRRLCETGAVLAVAENMEKSVVVRDDEGGNSLRTAVVDTPVAEAMALKDWIACAKPGRISRYRITAAGRTALSRLLAEQENRKRSASETGFAEAAERFADPGGDWQADGAGEAGARKRTRYSVAESPMVALARRKDRDGRPFLDDSLVQAGERLREDFELSQIGPRVGQNWDHFLTGGSRGDHAREAPLDRGPGASRDRVARALADLGPGLSDVVLRCCCYLERLEMIEQKMGWSARSGKIVLRIALQRLKRHYEGQSDRDRMIG</sequence>
<organism evidence="3 4">
    <name type="scientific">Seohaeicola zhoushanensis</name>
    <dbReference type="NCBI Taxonomy" id="1569283"/>
    <lineage>
        <taxon>Bacteria</taxon>
        <taxon>Pseudomonadati</taxon>
        <taxon>Pseudomonadota</taxon>
        <taxon>Alphaproteobacteria</taxon>
        <taxon>Rhodobacterales</taxon>
        <taxon>Roseobacteraceae</taxon>
        <taxon>Seohaeicola</taxon>
    </lineage>
</organism>
<comment type="caution">
    <text evidence="3">The sequence shown here is derived from an EMBL/GenBank/DDBJ whole genome shotgun (WGS) entry which is preliminary data.</text>
</comment>
<reference evidence="3" key="2">
    <citation type="submission" date="2020-09" db="EMBL/GenBank/DDBJ databases">
        <authorList>
            <person name="Sun Q."/>
            <person name="Kim S."/>
        </authorList>
    </citation>
    <scope>NUCLEOTIDE SEQUENCE</scope>
    <source>
        <strain evidence="3">KCTC 42650</strain>
    </source>
</reference>
<evidence type="ECO:0000313" key="3">
    <source>
        <dbReference type="EMBL" id="GHF44835.1"/>
    </source>
</evidence>
<dbReference type="AlphaFoldDB" id="A0A8J3M5X0"/>
<evidence type="ECO:0000259" key="2">
    <source>
        <dbReference type="Pfam" id="PF20057"/>
    </source>
</evidence>